<dbReference type="Proteomes" id="UP000698800">
    <property type="component" value="Unassembled WGS sequence"/>
</dbReference>
<evidence type="ECO:0008006" key="4">
    <source>
        <dbReference type="Google" id="ProtNLM"/>
    </source>
</evidence>
<sequence length="492" mass="52373">MLSRLALVITVVAALTGPIKAGNDDGDGHGGDHGEDQKHKYVAVFSIDGFHGSDVEKYVALRPKSTIAELLETGHEYTNAFCPGPSDSFPGTLALFTGAFPRTTGVWYDDIWDRSLYPIGSNCSGPPGAEIAYDESIDFNSTQLFSGGINPDNLPKALINGQCVTLYPHQRLRVNTVFEVVTSKGKQTAYTDKHPAYDLVRGPSGTGLTTGYFPEIAAVPVTVNDTITYDTLHVNAFLDWLNKTTPDNSEGTLSSIPTVFGGNFQAVSVGQKTVGYVAASNFPFTPDLLRAIDFVDSSLGKVVAALKAKNIYDDTLIIIASKHGQAPIDPTKYGKIPPANVTDAAGVPVTWQTSDDIALIFLDKQSDLQAAVNNLNSNRAALKINDIISGADLISQGFGNPATDPAVPDIIVAPTPGIIYTKSTAKIAEHGGISEDDRHVACIVSSPKLEKRKIDDRVDTKQIAPTILKALGLDPKELKGVAAEGTNVLPEI</sequence>
<dbReference type="Gene3D" id="3.40.720.10">
    <property type="entry name" value="Alkaline Phosphatase, subunit A"/>
    <property type="match status" value="1"/>
</dbReference>
<reference evidence="2" key="1">
    <citation type="submission" date="2021-03" db="EMBL/GenBank/DDBJ databases">
        <title>Comparative genomics and phylogenomic investigation of the class Geoglossomycetes provide insights into ecological specialization and systematics.</title>
        <authorList>
            <person name="Melie T."/>
            <person name="Pirro S."/>
            <person name="Miller A.N."/>
            <person name="Quandt A."/>
        </authorList>
    </citation>
    <scope>NUCLEOTIDE SEQUENCE</scope>
    <source>
        <strain evidence="2">GBOQ0MN5Z8</strain>
    </source>
</reference>
<dbReference type="AlphaFoldDB" id="A0A9P8I5G9"/>
<evidence type="ECO:0000313" key="3">
    <source>
        <dbReference type="Proteomes" id="UP000698800"/>
    </source>
</evidence>
<dbReference type="Pfam" id="PF01663">
    <property type="entry name" value="Phosphodiest"/>
    <property type="match status" value="1"/>
</dbReference>
<dbReference type="InterPro" id="IPR002591">
    <property type="entry name" value="Phosphodiest/P_Trfase"/>
</dbReference>
<organism evidence="2 3">
    <name type="scientific">Glutinoglossum americanum</name>
    <dbReference type="NCBI Taxonomy" id="1670608"/>
    <lineage>
        <taxon>Eukaryota</taxon>
        <taxon>Fungi</taxon>
        <taxon>Dikarya</taxon>
        <taxon>Ascomycota</taxon>
        <taxon>Pezizomycotina</taxon>
        <taxon>Geoglossomycetes</taxon>
        <taxon>Geoglossales</taxon>
        <taxon>Geoglossaceae</taxon>
        <taxon>Glutinoglossum</taxon>
    </lineage>
</organism>
<feature type="chain" id="PRO_5040124874" description="Type I phosphodiesterase/nucleotide pyrophosphatase" evidence="1">
    <location>
        <begin position="22"/>
        <end position="492"/>
    </location>
</feature>
<feature type="signal peptide" evidence="1">
    <location>
        <begin position="1"/>
        <end position="21"/>
    </location>
</feature>
<proteinExistence type="predicted"/>
<gene>
    <name evidence="2" type="ORF">FGG08_002894</name>
</gene>
<dbReference type="EMBL" id="JAGHQL010000047">
    <property type="protein sequence ID" value="KAH0542755.1"/>
    <property type="molecule type" value="Genomic_DNA"/>
</dbReference>
<keyword evidence="3" id="KW-1185">Reference proteome</keyword>
<comment type="caution">
    <text evidence="2">The sequence shown here is derived from an EMBL/GenBank/DDBJ whole genome shotgun (WGS) entry which is preliminary data.</text>
</comment>
<keyword evidence="1" id="KW-0732">Signal</keyword>
<dbReference type="InterPro" id="IPR017850">
    <property type="entry name" value="Alkaline_phosphatase_core_sf"/>
</dbReference>
<dbReference type="OrthoDB" id="2118639at2759"/>
<dbReference type="SUPFAM" id="SSF53649">
    <property type="entry name" value="Alkaline phosphatase-like"/>
    <property type="match status" value="1"/>
</dbReference>
<name>A0A9P8I5G9_9PEZI</name>
<protein>
    <recommendedName>
        <fullName evidence="4">Type I phosphodiesterase/nucleotide pyrophosphatase</fullName>
    </recommendedName>
</protein>
<evidence type="ECO:0000256" key="1">
    <source>
        <dbReference type="SAM" id="SignalP"/>
    </source>
</evidence>
<accession>A0A9P8I5G9</accession>
<evidence type="ECO:0000313" key="2">
    <source>
        <dbReference type="EMBL" id="KAH0542755.1"/>
    </source>
</evidence>